<feature type="transmembrane region" description="Helical" evidence="1">
    <location>
        <begin position="17"/>
        <end position="42"/>
    </location>
</feature>
<keyword evidence="1" id="KW-0472">Membrane</keyword>
<dbReference type="STRING" id="380248.SAMN05216251_103217"/>
<gene>
    <name evidence="2" type="ORF">SAMN05216251_103217</name>
</gene>
<proteinExistence type="predicted"/>
<feature type="transmembrane region" description="Helical" evidence="1">
    <location>
        <begin position="54"/>
        <end position="71"/>
    </location>
</feature>
<organism evidence="2 3">
    <name type="scientific">Actinacidiphila alni</name>
    <dbReference type="NCBI Taxonomy" id="380248"/>
    <lineage>
        <taxon>Bacteria</taxon>
        <taxon>Bacillati</taxon>
        <taxon>Actinomycetota</taxon>
        <taxon>Actinomycetes</taxon>
        <taxon>Kitasatosporales</taxon>
        <taxon>Streptomycetaceae</taxon>
        <taxon>Actinacidiphila</taxon>
    </lineage>
</organism>
<feature type="transmembrane region" description="Helical" evidence="1">
    <location>
        <begin position="107"/>
        <end position="125"/>
    </location>
</feature>
<evidence type="ECO:0000313" key="3">
    <source>
        <dbReference type="Proteomes" id="UP000199323"/>
    </source>
</evidence>
<evidence type="ECO:0000313" key="2">
    <source>
        <dbReference type="EMBL" id="SFE47140.1"/>
    </source>
</evidence>
<keyword evidence="1" id="KW-1133">Transmembrane helix</keyword>
<feature type="transmembrane region" description="Helical" evidence="1">
    <location>
        <begin position="131"/>
        <end position="151"/>
    </location>
</feature>
<dbReference type="Proteomes" id="UP000199323">
    <property type="component" value="Unassembled WGS sequence"/>
</dbReference>
<keyword evidence="1" id="KW-0812">Transmembrane</keyword>
<sequence>MTSGPAARTAVSVSGGVLLVVAVAGLPRAIAGALLIIGAALLMRTVAGDRGGDTVAGLAVVSFAAAFVVPGGHSSTAQALVVSAATITYIAALDVQEVRSRASATCRAVVGALAVTCVLAVVLLLPSADAVWAVPVGLAALVTAFAGAITGTGGRK</sequence>
<accession>A0A1I2AW75</accession>
<dbReference type="EMBL" id="FONG01000003">
    <property type="protein sequence ID" value="SFE47140.1"/>
    <property type="molecule type" value="Genomic_DNA"/>
</dbReference>
<keyword evidence="3" id="KW-1185">Reference proteome</keyword>
<dbReference type="AlphaFoldDB" id="A0A1I2AW75"/>
<reference evidence="3" key="1">
    <citation type="submission" date="2016-10" db="EMBL/GenBank/DDBJ databases">
        <authorList>
            <person name="Varghese N."/>
            <person name="Submissions S."/>
        </authorList>
    </citation>
    <scope>NUCLEOTIDE SEQUENCE [LARGE SCALE GENOMIC DNA]</scope>
    <source>
        <strain evidence="3">CGMCC 4.3510</strain>
    </source>
</reference>
<evidence type="ECO:0000256" key="1">
    <source>
        <dbReference type="SAM" id="Phobius"/>
    </source>
</evidence>
<protein>
    <submittedName>
        <fullName evidence="2">Uncharacterized protein</fullName>
    </submittedName>
</protein>
<name>A0A1I2AW75_9ACTN</name>
<feature type="transmembrane region" description="Helical" evidence="1">
    <location>
        <begin position="77"/>
        <end position="95"/>
    </location>
</feature>